<organism evidence="1 2">
    <name type="scientific">Tautonia sociabilis</name>
    <dbReference type="NCBI Taxonomy" id="2080755"/>
    <lineage>
        <taxon>Bacteria</taxon>
        <taxon>Pseudomonadati</taxon>
        <taxon>Planctomycetota</taxon>
        <taxon>Planctomycetia</taxon>
        <taxon>Isosphaerales</taxon>
        <taxon>Isosphaeraceae</taxon>
        <taxon>Tautonia</taxon>
    </lineage>
</organism>
<dbReference type="InterPro" id="IPR004155">
    <property type="entry name" value="PBS_lyase_HEAT"/>
</dbReference>
<dbReference type="SUPFAM" id="SSF48371">
    <property type="entry name" value="ARM repeat"/>
    <property type="match status" value="1"/>
</dbReference>
<reference evidence="1 2" key="1">
    <citation type="submission" date="2018-12" db="EMBL/GenBank/DDBJ databases">
        <authorList>
            <person name="Toschakov S.V."/>
        </authorList>
    </citation>
    <scope>NUCLEOTIDE SEQUENCE [LARGE SCALE GENOMIC DNA]</scope>
    <source>
        <strain evidence="1 2">GM2012</strain>
    </source>
</reference>
<dbReference type="InterPro" id="IPR011989">
    <property type="entry name" value="ARM-like"/>
</dbReference>
<keyword evidence="2" id="KW-1185">Reference proteome</keyword>
<gene>
    <name evidence="1" type="ORF">TsocGM_02185</name>
</gene>
<evidence type="ECO:0000313" key="2">
    <source>
        <dbReference type="Proteomes" id="UP000280296"/>
    </source>
</evidence>
<name>A0A432MPI6_9BACT</name>
<dbReference type="AlphaFoldDB" id="A0A432MPI6"/>
<comment type="caution">
    <text evidence="1">The sequence shown here is derived from an EMBL/GenBank/DDBJ whole genome shotgun (WGS) entry which is preliminary data.</text>
</comment>
<accession>A0A432MPI6</accession>
<sequence length="159" mass="17378">MSNPTLETGSAGRNEYLGVPASSWVALLRSEDPLTRRLAAHALGMIGPAAREVSVPALAEAIEKDEASFVRVWSASALAKVDPDDPRALAGLRAAMRDELNFVRSLGAWFLGRVGPRLPERDEALADLDRLREDEDPSVRAETEVALRILRKKNVRPRG</sequence>
<dbReference type="Gene3D" id="1.25.10.10">
    <property type="entry name" value="Leucine-rich Repeat Variant"/>
    <property type="match status" value="1"/>
</dbReference>
<protein>
    <submittedName>
        <fullName evidence="1">HEAT repeat domain-containing protein</fullName>
    </submittedName>
</protein>
<proteinExistence type="predicted"/>
<dbReference type="PANTHER" id="PTHR12697:SF5">
    <property type="entry name" value="DEOXYHYPUSINE HYDROXYLASE"/>
    <property type="match status" value="1"/>
</dbReference>
<dbReference type="OrthoDB" id="284974at2"/>
<dbReference type="EMBL" id="RYZH01000003">
    <property type="protein sequence ID" value="RUL89250.1"/>
    <property type="molecule type" value="Genomic_DNA"/>
</dbReference>
<dbReference type="SMART" id="SM00567">
    <property type="entry name" value="EZ_HEAT"/>
    <property type="match status" value="3"/>
</dbReference>
<dbReference type="Proteomes" id="UP000280296">
    <property type="component" value="Unassembled WGS sequence"/>
</dbReference>
<dbReference type="InterPro" id="IPR016024">
    <property type="entry name" value="ARM-type_fold"/>
</dbReference>
<reference evidence="1 2" key="2">
    <citation type="submission" date="2019-01" db="EMBL/GenBank/DDBJ databases">
        <title>Tautonia sociabilis, a novel thermotolerant planctomycete of Isosphaeraceae family, isolated from a 4000 m deep subterranean habitat.</title>
        <authorList>
            <person name="Kovaleva O.L."/>
            <person name="Elcheninov A.G."/>
            <person name="Van Heerden E."/>
            <person name="Toshchakov S.V."/>
            <person name="Novikov A."/>
            <person name="Bonch-Osmolovskaya E.A."/>
            <person name="Kublanov I.V."/>
        </authorList>
    </citation>
    <scope>NUCLEOTIDE SEQUENCE [LARGE SCALE GENOMIC DNA]</scope>
    <source>
        <strain evidence="1 2">GM2012</strain>
    </source>
</reference>
<dbReference type="GO" id="GO:0016491">
    <property type="term" value="F:oxidoreductase activity"/>
    <property type="evidence" value="ECO:0007669"/>
    <property type="project" value="TreeGrafter"/>
</dbReference>
<dbReference type="Pfam" id="PF13646">
    <property type="entry name" value="HEAT_2"/>
    <property type="match status" value="1"/>
</dbReference>
<dbReference type="RefSeq" id="WP_126723686.1">
    <property type="nucleotide sequence ID" value="NZ_RYZH01000003.1"/>
</dbReference>
<dbReference type="PANTHER" id="PTHR12697">
    <property type="entry name" value="PBS LYASE HEAT-LIKE PROTEIN"/>
    <property type="match status" value="1"/>
</dbReference>
<evidence type="ECO:0000313" key="1">
    <source>
        <dbReference type="EMBL" id="RUL89250.1"/>
    </source>
</evidence>